<dbReference type="Proteomes" id="UP001556040">
    <property type="component" value="Unassembled WGS sequence"/>
</dbReference>
<sequence>MIGKRLNGRYRILRTIGGGGMANVYLAHDMILDRDVAVKVLRLDYVNENDLLRRFQREAQSATSLTHPNIVTMYDVGDEGNDHYLVMEYVEGMTLKEYIQYHSPVPLDDAINIMSQLTSAISHAHHNGIIHRDIKPQNILIDLEGNIKITDFGIAMALSATSITQTNSVMGTVHYLSPEQARGGVTTKKSDIYSLGIVMFELITGRLPFEGESAVSIALKHLQSDIPAPSKWSTNLPQSVENVILKATTKDAFYRYSSAEEMQEDLKTVLNEDRMNEQKFVIEPDNDTTRVIPVIREERKLSNLADTKVRSDNVSKREEQTNAKANPKKKNKKDKKNKKKKKKWPWILGAVLLILLISTVIMAAFGMFGSSKVAVPDIVGESLQDAEDILEEQGLVLGEVTYEPKEDIPEDEVLRTDPKATRSIELGSKVDVFVSSGKATIELGDYTGRTIAQVKQLLDDIEFLDVEEEYVFDSSPEGEILDQTPKEGEEVIPSETTLQLTISQGEEMATVEDLLGMTRSEITDFEKRSGLEVNVTRNRYSDKYPAGTVMQQDPTEGTKIPKGDVINVIESDGEEPPQPKELNETLTIEYKETEVESPPEEGVDPPEVPGDPQTIRIFIKDRNRDMTIPFDEFTITETEERNISLVIEPGQTGGYRVERDGETIFEKVIEYDEIQ</sequence>
<name>A0ABV3Q1X4_9BACL</name>
<dbReference type="CDD" id="cd14014">
    <property type="entry name" value="STKc_PknB_like"/>
    <property type="match status" value="1"/>
</dbReference>
<comment type="caution">
    <text evidence="14">The sequence shown here is derived from an EMBL/GenBank/DDBJ whole genome shotgun (WGS) entry which is preliminary data.</text>
</comment>
<evidence type="ECO:0000256" key="9">
    <source>
        <dbReference type="PROSITE-ProRule" id="PRU10141"/>
    </source>
</evidence>
<feature type="compositionally biased region" description="Basic residues" evidence="10">
    <location>
        <begin position="326"/>
        <end position="341"/>
    </location>
</feature>
<feature type="domain" description="PASTA" evidence="13">
    <location>
        <begin position="505"/>
        <end position="572"/>
    </location>
</feature>
<dbReference type="CDD" id="cd06577">
    <property type="entry name" value="PASTA_pknB"/>
    <property type="match status" value="3"/>
</dbReference>
<keyword evidence="4 9" id="KW-0547">Nucleotide-binding</keyword>
<keyword evidence="11" id="KW-0812">Transmembrane</keyword>
<feature type="compositionally biased region" description="Basic and acidic residues" evidence="10">
    <location>
        <begin position="306"/>
        <end position="321"/>
    </location>
</feature>
<feature type="region of interest" description="Disordered" evidence="10">
    <location>
        <begin position="306"/>
        <end position="341"/>
    </location>
</feature>
<dbReference type="SMART" id="SM00740">
    <property type="entry name" value="PASTA"/>
    <property type="match status" value="3"/>
</dbReference>
<dbReference type="InterPro" id="IPR008271">
    <property type="entry name" value="Ser/Thr_kinase_AS"/>
</dbReference>
<comment type="catalytic activity">
    <reaction evidence="8">
        <text>L-seryl-[protein] + ATP = O-phospho-L-seryl-[protein] + ADP + H(+)</text>
        <dbReference type="Rhea" id="RHEA:17989"/>
        <dbReference type="Rhea" id="RHEA-COMP:9863"/>
        <dbReference type="Rhea" id="RHEA-COMP:11604"/>
        <dbReference type="ChEBI" id="CHEBI:15378"/>
        <dbReference type="ChEBI" id="CHEBI:29999"/>
        <dbReference type="ChEBI" id="CHEBI:30616"/>
        <dbReference type="ChEBI" id="CHEBI:83421"/>
        <dbReference type="ChEBI" id="CHEBI:456216"/>
        <dbReference type="EC" id="2.7.11.1"/>
    </reaction>
</comment>
<evidence type="ECO:0000256" key="2">
    <source>
        <dbReference type="ARBA" id="ARBA00022527"/>
    </source>
</evidence>
<dbReference type="InterPro" id="IPR011009">
    <property type="entry name" value="Kinase-like_dom_sf"/>
</dbReference>
<feature type="domain" description="PASTA" evidence="13">
    <location>
        <begin position="437"/>
        <end position="504"/>
    </location>
</feature>
<gene>
    <name evidence="14" type="primary">pknB</name>
    <name evidence="14" type="ORF">AB1471_06000</name>
</gene>
<dbReference type="PROSITE" id="PS50011">
    <property type="entry name" value="PROTEIN_KINASE_DOM"/>
    <property type="match status" value="1"/>
</dbReference>
<evidence type="ECO:0000259" key="13">
    <source>
        <dbReference type="PROSITE" id="PS51178"/>
    </source>
</evidence>
<dbReference type="Gene3D" id="1.10.510.10">
    <property type="entry name" value="Transferase(Phosphotransferase) domain 1"/>
    <property type="match status" value="1"/>
</dbReference>
<feature type="transmembrane region" description="Helical" evidence="11">
    <location>
        <begin position="344"/>
        <end position="368"/>
    </location>
</feature>
<evidence type="ECO:0000256" key="6">
    <source>
        <dbReference type="ARBA" id="ARBA00022840"/>
    </source>
</evidence>
<keyword evidence="11" id="KW-0472">Membrane</keyword>
<dbReference type="SMART" id="SM00220">
    <property type="entry name" value="S_TKc"/>
    <property type="match status" value="1"/>
</dbReference>
<dbReference type="PROSITE" id="PS00107">
    <property type="entry name" value="PROTEIN_KINASE_ATP"/>
    <property type="match status" value="1"/>
</dbReference>
<keyword evidence="15" id="KW-1185">Reference proteome</keyword>
<dbReference type="SUPFAM" id="SSF56112">
    <property type="entry name" value="Protein kinase-like (PK-like)"/>
    <property type="match status" value="1"/>
</dbReference>
<dbReference type="GO" id="GO:0016301">
    <property type="term" value="F:kinase activity"/>
    <property type="evidence" value="ECO:0007669"/>
    <property type="project" value="UniProtKB-KW"/>
</dbReference>
<dbReference type="InterPro" id="IPR017441">
    <property type="entry name" value="Protein_kinase_ATP_BS"/>
</dbReference>
<dbReference type="InterPro" id="IPR000719">
    <property type="entry name" value="Prot_kinase_dom"/>
</dbReference>
<dbReference type="Pfam" id="PF21160">
    <property type="entry name" value="PrkC-like_PASTA-like"/>
    <property type="match status" value="1"/>
</dbReference>
<evidence type="ECO:0000256" key="4">
    <source>
        <dbReference type="ARBA" id="ARBA00022741"/>
    </source>
</evidence>
<keyword evidence="11" id="KW-1133">Transmembrane helix</keyword>
<evidence type="ECO:0000313" key="15">
    <source>
        <dbReference type="Proteomes" id="UP001556040"/>
    </source>
</evidence>
<evidence type="ECO:0000256" key="10">
    <source>
        <dbReference type="SAM" id="MobiDB-lite"/>
    </source>
</evidence>
<dbReference type="PROSITE" id="PS51178">
    <property type="entry name" value="PASTA"/>
    <property type="match status" value="3"/>
</dbReference>
<dbReference type="EC" id="2.7.11.1" evidence="1"/>
<keyword evidence="5 14" id="KW-0418">Kinase</keyword>
<dbReference type="RefSeq" id="WP_367778828.1">
    <property type="nucleotide sequence ID" value="NZ_JBFMIA010000003.1"/>
</dbReference>
<evidence type="ECO:0000259" key="12">
    <source>
        <dbReference type="PROSITE" id="PS50011"/>
    </source>
</evidence>
<evidence type="ECO:0000313" key="14">
    <source>
        <dbReference type="EMBL" id="MEW9501352.1"/>
    </source>
</evidence>
<feature type="domain" description="Protein kinase" evidence="12">
    <location>
        <begin position="10"/>
        <end position="270"/>
    </location>
</feature>
<evidence type="ECO:0000256" key="5">
    <source>
        <dbReference type="ARBA" id="ARBA00022777"/>
    </source>
</evidence>
<evidence type="ECO:0000256" key="8">
    <source>
        <dbReference type="ARBA" id="ARBA00048679"/>
    </source>
</evidence>
<dbReference type="Gene3D" id="2.60.40.2560">
    <property type="match status" value="1"/>
</dbReference>
<dbReference type="Gene3D" id="3.30.200.20">
    <property type="entry name" value="Phosphorylase Kinase, domain 1"/>
    <property type="match status" value="1"/>
</dbReference>
<keyword evidence="3" id="KW-0808">Transferase</keyword>
<keyword evidence="2" id="KW-0723">Serine/threonine-protein kinase</keyword>
<dbReference type="PANTHER" id="PTHR43289">
    <property type="entry name" value="MITOGEN-ACTIVATED PROTEIN KINASE KINASE KINASE 20-RELATED"/>
    <property type="match status" value="1"/>
</dbReference>
<dbReference type="PROSITE" id="PS00108">
    <property type="entry name" value="PROTEIN_KINASE_ST"/>
    <property type="match status" value="1"/>
</dbReference>
<accession>A0ABV3Q1X4</accession>
<dbReference type="EMBL" id="JBFMIA010000003">
    <property type="protein sequence ID" value="MEW9501352.1"/>
    <property type="molecule type" value="Genomic_DNA"/>
</dbReference>
<dbReference type="InterPro" id="IPR005543">
    <property type="entry name" value="PASTA_dom"/>
</dbReference>
<evidence type="ECO:0000256" key="3">
    <source>
        <dbReference type="ARBA" id="ARBA00022679"/>
    </source>
</evidence>
<comment type="catalytic activity">
    <reaction evidence="7">
        <text>L-threonyl-[protein] + ATP = O-phospho-L-threonyl-[protein] + ADP + H(+)</text>
        <dbReference type="Rhea" id="RHEA:46608"/>
        <dbReference type="Rhea" id="RHEA-COMP:11060"/>
        <dbReference type="Rhea" id="RHEA-COMP:11605"/>
        <dbReference type="ChEBI" id="CHEBI:15378"/>
        <dbReference type="ChEBI" id="CHEBI:30013"/>
        <dbReference type="ChEBI" id="CHEBI:30616"/>
        <dbReference type="ChEBI" id="CHEBI:61977"/>
        <dbReference type="ChEBI" id="CHEBI:456216"/>
        <dbReference type="EC" id="2.7.11.1"/>
    </reaction>
</comment>
<proteinExistence type="predicted"/>
<dbReference type="Pfam" id="PF03793">
    <property type="entry name" value="PASTA"/>
    <property type="match status" value="3"/>
</dbReference>
<evidence type="ECO:0000256" key="1">
    <source>
        <dbReference type="ARBA" id="ARBA00012513"/>
    </source>
</evidence>
<evidence type="ECO:0000256" key="11">
    <source>
        <dbReference type="SAM" id="Phobius"/>
    </source>
</evidence>
<feature type="binding site" evidence="9">
    <location>
        <position position="39"/>
    </location>
    <ligand>
        <name>ATP</name>
        <dbReference type="ChEBI" id="CHEBI:30616"/>
    </ligand>
</feature>
<feature type="domain" description="PASTA" evidence="13">
    <location>
        <begin position="369"/>
        <end position="436"/>
    </location>
</feature>
<evidence type="ECO:0000256" key="7">
    <source>
        <dbReference type="ARBA" id="ARBA00047899"/>
    </source>
</evidence>
<dbReference type="PANTHER" id="PTHR43289:SF34">
    <property type="entry name" value="SERINE_THREONINE-PROTEIN KINASE YBDM-RELATED"/>
    <property type="match status" value="1"/>
</dbReference>
<keyword evidence="6 9" id="KW-0067">ATP-binding</keyword>
<dbReference type="NCBIfam" id="NF033483">
    <property type="entry name" value="PknB_PASTA_kin"/>
    <property type="match status" value="1"/>
</dbReference>
<protein>
    <recommendedName>
        <fullName evidence="1">non-specific serine/threonine protein kinase</fullName>
        <ecNumber evidence="1">2.7.11.1</ecNumber>
    </recommendedName>
</protein>
<organism evidence="14 15">
    <name type="scientific">Jeotgalibacillus marinus</name>
    <dbReference type="NCBI Taxonomy" id="86667"/>
    <lineage>
        <taxon>Bacteria</taxon>
        <taxon>Bacillati</taxon>
        <taxon>Bacillota</taxon>
        <taxon>Bacilli</taxon>
        <taxon>Bacillales</taxon>
        <taxon>Caryophanaceae</taxon>
        <taxon>Jeotgalibacillus</taxon>
    </lineage>
</organism>
<dbReference type="Gene3D" id="3.30.10.20">
    <property type="match status" value="3"/>
</dbReference>
<reference evidence="14 15" key="1">
    <citation type="journal article" date="1979" name="Int. J. Syst. Evol. Microbiol.">
        <title>Bacillus globisporus subsp. marinus subsp. nov.</title>
        <authorList>
            <person name="Liu H."/>
        </authorList>
    </citation>
    <scope>NUCLEOTIDE SEQUENCE [LARGE SCALE GENOMIC DNA]</scope>
    <source>
        <strain evidence="14 15">DSM 1297</strain>
    </source>
</reference>
<dbReference type="Pfam" id="PF00069">
    <property type="entry name" value="Pkinase"/>
    <property type="match status" value="1"/>
</dbReference>